<feature type="transmembrane region" description="Helical" evidence="2">
    <location>
        <begin position="91"/>
        <end position="111"/>
    </location>
</feature>
<dbReference type="Proteomes" id="UP000196084">
    <property type="component" value="Unassembled WGS sequence"/>
</dbReference>
<comment type="caution">
    <text evidence="3">The sequence shown here is derived from an EMBL/GenBank/DDBJ whole genome shotgun (WGS) entry which is preliminary data.</text>
</comment>
<feature type="transmembrane region" description="Helical" evidence="2">
    <location>
        <begin position="69"/>
        <end position="86"/>
    </location>
</feature>
<dbReference type="OrthoDB" id="325469at2157"/>
<keyword evidence="2" id="KW-1133">Transmembrane helix</keyword>
<proteinExistence type="predicted"/>
<dbReference type="AlphaFoldDB" id="A0A202EBA5"/>
<evidence type="ECO:0000256" key="1">
    <source>
        <dbReference type="SAM" id="MobiDB-lite"/>
    </source>
</evidence>
<keyword evidence="4" id="KW-1185">Reference proteome</keyword>
<reference evidence="3 4" key="1">
    <citation type="submission" date="2017-02" db="EMBL/GenBank/DDBJ databases">
        <title>Natronthermophilus aegyptiacus gen. nov.,sp. nov., an aerobic, extremely halophilic alkalithermophilic archaeon isolated from the athalassohaline Wadi An Natrun, Egypt.</title>
        <authorList>
            <person name="Zhao B."/>
        </authorList>
    </citation>
    <scope>NUCLEOTIDE SEQUENCE [LARGE SCALE GENOMIC DNA]</scope>
    <source>
        <strain evidence="3 4">CGMCC 1.3597</strain>
    </source>
</reference>
<evidence type="ECO:0000313" key="3">
    <source>
        <dbReference type="EMBL" id="OVE85563.1"/>
    </source>
</evidence>
<accession>A0A202EBA5</accession>
<feature type="transmembrane region" description="Helical" evidence="2">
    <location>
        <begin position="44"/>
        <end position="63"/>
    </location>
</feature>
<evidence type="ECO:0000256" key="2">
    <source>
        <dbReference type="SAM" id="Phobius"/>
    </source>
</evidence>
<evidence type="ECO:0000313" key="4">
    <source>
        <dbReference type="Proteomes" id="UP000196084"/>
    </source>
</evidence>
<feature type="region of interest" description="Disordered" evidence="1">
    <location>
        <begin position="1"/>
        <end position="29"/>
    </location>
</feature>
<name>A0A202EBA5_9EURY</name>
<organism evidence="3 4">
    <name type="scientific">Natronolimnobius baerhuensis</name>
    <dbReference type="NCBI Taxonomy" id="253108"/>
    <lineage>
        <taxon>Archaea</taxon>
        <taxon>Methanobacteriati</taxon>
        <taxon>Methanobacteriota</taxon>
        <taxon>Stenosarchaea group</taxon>
        <taxon>Halobacteria</taxon>
        <taxon>Halobacteriales</taxon>
        <taxon>Natrialbaceae</taxon>
        <taxon>Natronolimnobius</taxon>
    </lineage>
</organism>
<sequence length="114" mass="12101">MATPTDGSDGDGSEQSGSESATGDRRGPLESLVIVGQEIRRSSANAVAVDFLYVFTMAFFATLAIRGTWPALIALLPIAVLLSFAWMSSRLFFITNVLVIGVTVAVTRAGYMPL</sequence>
<dbReference type="EMBL" id="MWPH01000001">
    <property type="protein sequence ID" value="OVE85563.1"/>
    <property type="molecule type" value="Genomic_DNA"/>
</dbReference>
<protein>
    <submittedName>
        <fullName evidence="3">Uncharacterized protein</fullName>
    </submittedName>
</protein>
<keyword evidence="2" id="KW-0472">Membrane</keyword>
<keyword evidence="2" id="KW-0812">Transmembrane</keyword>
<dbReference type="RefSeq" id="WP_054863672.1">
    <property type="nucleotide sequence ID" value="NZ_MWPH01000001.1"/>
</dbReference>
<gene>
    <name evidence="3" type="ORF">B2G88_01695</name>
</gene>